<gene>
    <name evidence="2" type="ORF">B0H94_11136</name>
</gene>
<comment type="caution">
    <text evidence="2">The sequence shown here is derived from an EMBL/GenBank/DDBJ whole genome shotgun (WGS) entry which is preliminary data.</text>
</comment>
<dbReference type="PROSITE" id="PS51257">
    <property type="entry name" value="PROKAR_LIPOPROTEIN"/>
    <property type="match status" value="1"/>
</dbReference>
<dbReference type="Proteomes" id="UP000242310">
    <property type="component" value="Unassembled WGS sequence"/>
</dbReference>
<dbReference type="RefSeq" id="WP_106589358.1">
    <property type="nucleotide sequence ID" value="NZ_PYAV01000011.1"/>
</dbReference>
<dbReference type="Pfam" id="PF11518">
    <property type="entry name" value="DUF3221"/>
    <property type="match status" value="1"/>
</dbReference>
<organism evidence="2 3">
    <name type="scientific">Salsuginibacillus halophilus</name>
    <dbReference type="NCBI Taxonomy" id="517424"/>
    <lineage>
        <taxon>Bacteria</taxon>
        <taxon>Bacillati</taxon>
        <taxon>Bacillota</taxon>
        <taxon>Bacilli</taxon>
        <taxon>Bacillales</taxon>
        <taxon>Bacillaceae</taxon>
        <taxon>Salsuginibacillus</taxon>
    </lineage>
</organism>
<sequence>MRKRIFISIFFLMFIASAGCGTEVTSDELNPSEANVQEGYVVDKSEERILVISDITEEEAVESSQEELLDGENEAVWYTVEDTATYEIGQLLRLEWDHMAESYPGQSEPEHVQVVDEG</sequence>
<evidence type="ECO:0000313" key="2">
    <source>
        <dbReference type="EMBL" id="PSL43213.1"/>
    </source>
</evidence>
<dbReference type="InterPro" id="IPR021598">
    <property type="entry name" value="DUF3221"/>
</dbReference>
<proteinExistence type="predicted"/>
<keyword evidence="1" id="KW-0732">Signal</keyword>
<keyword evidence="3" id="KW-1185">Reference proteome</keyword>
<name>A0A2P8HAF8_9BACI</name>
<protein>
    <submittedName>
        <fullName evidence="2">Uncharacterized protein DUF3221</fullName>
    </submittedName>
</protein>
<dbReference type="OrthoDB" id="2603210at2"/>
<dbReference type="Gene3D" id="2.40.50.140">
    <property type="entry name" value="Nucleic acid-binding proteins"/>
    <property type="match status" value="1"/>
</dbReference>
<feature type="signal peptide" evidence="1">
    <location>
        <begin position="1"/>
        <end position="18"/>
    </location>
</feature>
<dbReference type="EMBL" id="PYAV01000011">
    <property type="protein sequence ID" value="PSL43213.1"/>
    <property type="molecule type" value="Genomic_DNA"/>
</dbReference>
<dbReference type="InterPro" id="IPR012340">
    <property type="entry name" value="NA-bd_OB-fold"/>
</dbReference>
<reference evidence="2 3" key="1">
    <citation type="submission" date="2018-03" db="EMBL/GenBank/DDBJ databases">
        <title>Genomic Encyclopedia of Type Strains, Phase III (KMG-III): the genomes of soil and plant-associated and newly described type strains.</title>
        <authorList>
            <person name="Whitman W."/>
        </authorList>
    </citation>
    <scope>NUCLEOTIDE SEQUENCE [LARGE SCALE GENOMIC DNA]</scope>
    <source>
        <strain evidence="2 3">CGMCC 1.07653</strain>
    </source>
</reference>
<evidence type="ECO:0000256" key="1">
    <source>
        <dbReference type="SAM" id="SignalP"/>
    </source>
</evidence>
<evidence type="ECO:0000313" key="3">
    <source>
        <dbReference type="Proteomes" id="UP000242310"/>
    </source>
</evidence>
<dbReference type="AlphaFoldDB" id="A0A2P8HAF8"/>
<feature type="chain" id="PRO_5038772067" evidence="1">
    <location>
        <begin position="19"/>
        <end position="118"/>
    </location>
</feature>
<accession>A0A2P8HAF8</accession>